<keyword evidence="2" id="KW-0808">Transferase</keyword>
<dbReference type="SUPFAM" id="SSF48208">
    <property type="entry name" value="Six-hairpin glycosidases"/>
    <property type="match status" value="1"/>
</dbReference>
<keyword evidence="4" id="KW-0829">Tyrosine-protein kinase</keyword>
<feature type="region of interest" description="Disordered" evidence="5">
    <location>
        <begin position="391"/>
        <end position="413"/>
    </location>
</feature>
<keyword evidence="8" id="KW-1185">Reference proteome</keyword>
<organism evidence="7 8">
    <name type="scientific">Marasmiellus scandens</name>
    <dbReference type="NCBI Taxonomy" id="2682957"/>
    <lineage>
        <taxon>Eukaryota</taxon>
        <taxon>Fungi</taxon>
        <taxon>Dikarya</taxon>
        <taxon>Basidiomycota</taxon>
        <taxon>Agaricomycotina</taxon>
        <taxon>Agaricomycetes</taxon>
        <taxon>Agaricomycetidae</taxon>
        <taxon>Agaricales</taxon>
        <taxon>Marasmiineae</taxon>
        <taxon>Omphalotaceae</taxon>
        <taxon>Marasmiellus</taxon>
    </lineage>
</organism>
<dbReference type="InterPro" id="IPR008928">
    <property type="entry name" value="6-hairpin_glycosidase_sf"/>
</dbReference>
<comment type="caution">
    <text evidence="7">The sequence shown here is derived from an EMBL/GenBank/DDBJ whole genome shotgun (WGS) entry which is preliminary data.</text>
</comment>
<dbReference type="Proteomes" id="UP001498398">
    <property type="component" value="Unassembled WGS sequence"/>
</dbReference>
<dbReference type="Gene3D" id="6.10.250.2930">
    <property type="match status" value="1"/>
</dbReference>
<dbReference type="InterPro" id="IPR044912">
    <property type="entry name" value="Egfr_JX_dom"/>
</dbReference>
<gene>
    <name evidence="7" type="ORF">VKT23_018164</name>
</gene>
<accession>A0ABR1IUB1</accession>
<dbReference type="Gene3D" id="1.50.10.20">
    <property type="match status" value="1"/>
</dbReference>
<evidence type="ECO:0000256" key="3">
    <source>
        <dbReference type="ARBA" id="ARBA00022777"/>
    </source>
</evidence>
<evidence type="ECO:0000313" key="7">
    <source>
        <dbReference type="EMBL" id="KAK7438233.1"/>
    </source>
</evidence>
<dbReference type="InterPro" id="IPR005198">
    <property type="entry name" value="Glyco_hydro_76"/>
</dbReference>
<evidence type="ECO:0000256" key="1">
    <source>
        <dbReference type="ARBA" id="ARBA00011902"/>
    </source>
</evidence>
<dbReference type="Pfam" id="PF03663">
    <property type="entry name" value="Glyco_hydro_76"/>
    <property type="match status" value="1"/>
</dbReference>
<reference evidence="7 8" key="1">
    <citation type="submission" date="2024-01" db="EMBL/GenBank/DDBJ databases">
        <title>A draft genome for the cacao thread blight pathogen Marasmiellus scandens.</title>
        <authorList>
            <person name="Baruah I.K."/>
            <person name="Leung J."/>
            <person name="Bukari Y."/>
            <person name="Amoako-Attah I."/>
            <person name="Meinhardt L.W."/>
            <person name="Bailey B.A."/>
            <person name="Cohen S.P."/>
        </authorList>
    </citation>
    <scope>NUCLEOTIDE SEQUENCE [LARGE SCALE GENOMIC DNA]</scope>
    <source>
        <strain evidence="7 8">GH-19</strain>
    </source>
</reference>
<keyword evidence="3" id="KW-0418">Kinase</keyword>
<feature type="transmembrane region" description="Helical" evidence="6">
    <location>
        <begin position="415"/>
        <end position="441"/>
    </location>
</feature>
<evidence type="ECO:0000256" key="6">
    <source>
        <dbReference type="SAM" id="Phobius"/>
    </source>
</evidence>
<keyword evidence="6" id="KW-0812">Transmembrane</keyword>
<dbReference type="EC" id="2.7.10.1" evidence="1"/>
<evidence type="ECO:0000256" key="5">
    <source>
        <dbReference type="SAM" id="MobiDB-lite"/>
    </source>
</evidence>
<dbReference type="EMBL" id="JBANRG010000080">
    <property type="protein sequence ID" value="KAK7438233.1"/>
    <property type="molecule type" value="Genomic_DNA"/>
</dbReference>
<sequence length="539" mass="58024">MSVPSTWRKPNVTGTIQDSVQTAKGAIDRYLGIPVSSNLSDDDWATFGHFLVDMAEFDILTNQTLYKDKLQDYFLTTKQQKQNFSSEFHPIAVAVPHLDSKLIDGLTYGFAATRAYVAYHDDVFLQYALDSWNSGRDYTISDANIEAALMPPKTVELISECDGVTMAGGTFLAMDPGGVSVTSLSTGGFMALSASLYSITSNQTYLAAAMQSAQFLQAHLTQNGGDISIAISAWQNQNCLITFKGSTADGTGVSILGLTMLSLVMKNSTFDELLRSVTVKALNNIGFQDVAGDGIMNVTAGPSGYYMPRALLQLYTSLSLPDLQGIIGGYLGVQYNAVVDNARSTSSTDPDVYSNSWKQPSVTGTTFQPSNQVLAISALLPGIVLAVNNPGQSTSSSNSPISTSSQPQSPSSRPLLGSILGGVLGGVFLLSLLGAAAFVYVRRRRANRERRRFENYIEPLQPPTLTVSSLNVESSKHQHPHQPSDFQSSVSPTFTDLGSQLQSVSDMSTTQLIGVLRQRLTVEELNSSVTDPPPEYHSL</sequence>
<keyword evidence="6" id="KW-0472">Membrane</keyword>
<protein>
    <recommendedName>
        <fullName evidence="1">receptor protein-tyrosine kinase</fullName>
        <ecNumber evidence="1">2.7.10.1</ecNumber>
    </recommendedName>
</protein>
<evidence type="ECO:0000256" key="2">
    <source>
        <dbReference type="ARBA" id="ARBA00022679"/>
    </source>
</evidence>
<evidence type="ECO:0000256" key="4">
    <source>
        <dbReference type="ARBA" id="ARBA00023137"/>
    </source>
</evidence>
<proteinExistence type="predicted"/>
<keyword evidence="6" id="KW-1133">Transmembrane helix</keyword>
<evidence type="ECO:0000313" key="8">
    <source>
        <dbReference type="Proteomes" id="UP001498398"/>
    </source>
</evidence>
<name>A0ABR1IUB1_9AGAR</name>